<dbReference type="AlphaFoldDB" id="A0A5C7FGV1"/>
<feature type="transmembrane region" description="Helical" evidence="1">
    <location>
        <begin position="168"/>
        <end position="190"/>
    </location>
</feature>
<protein>
    <submittedName>
        <fullName evidence="3">Phosphatase PAP2 family protein</fullName>
    </submittedName>
</protein>
<dbReference type="SUPFAM" id="SSF48317">
    <property type="entry name" value="Acid phosphatase/Vanadium-dependent haloperoxidase"/>
    <property type="match status" value="1"/>
</dbReference>
<accession>A0A5C7FGV1</accession>
<feature type="transmembrane region" description="Helical" evidence="1">
    <location>
        <begin position="196"/>
        <end position="214"/>
    </location>
</feature>
<evidence type="ECO:0000313" key="4">
    <source>
        <dbReference type="Proteomes" id="UP000321907"/>
    </source>
</evidence>
<dbReference type="Gene3D" id="1.20.144.10">
    <property type="entry name" value="Phosphatidic acid phosphatase type 2/haloperoxidase"/>
    <property type="match status" value="1"/>
</dbReference>
<dbReference type="EMBL" id="VOXD01000018">
    <property type="protein sequence ID" value="TXF88867.1"/>
    <property type="molecule type" value="Genomic_DNA"/>
</dbReference>
<keyword evidence="1" id="KW-0472">Membrane</keyword>
<proteinExistence type="predicted"/>
<reference evidence="3 4" key="1">
    <citation type="submission" date="2019-08" db="EMBL/GenBank/DDBJ databases">
        <title>Lewinella sp. strain SSH13 Genome sequencing and assembly.</title>
        <authorList>
            <person name="Kim I."/>
        </authorList>
    </citation>
    <scope>NUCLEOTIDE SEQUENCE [LARGE SCALE GENOMIC DNA]</scope>
    <source>
        <strain evidence="3 4">SSH13</strain>
    </source>
</reference>
<evidence type="ECO:0000259" key="2">
    <source>
        <dbReference type="SMART" id="SM00014"/>
    </source>
</evidence>
<keyword evidence="4" id="KW-1185">Reference proteome</keyword>
<feature type="transmembrane region" description="Helical" evidence="1">
    <location>
        <begin position="67"/>
        <end position="90"/>
    </location>
</feature>
<feature type="transmembrane region" description="Helical" evidence="1">
    <location>
        <begin position="142"/>
        <end position="161"/>
    </location>
</feature>
<evidence type="ECO:0000313" key="3">
    <source>
        <dbReference type="EMBL" id="TXF88867.1"/>
    </source>
</evidence>
<name>A0A5C7FGV1_9BACT</name>
<feature type="transmembrane region" description="Helical" evidence="1">
    <location>
        <begin position="17"/>
        <end position="39"/>
    </location>
</feature>
<keyword evidence="1" id="KW-1133">Transmembrane helix</keyword>
<dbReference type="SMART" id="SM00014">
    <property type="entry name" value="acidPPc"/>
    <property type="match status" value="1"/>
</dbReference>
<evidence type="ECO:0000256" key="1">
    <source>
        <dbReference type="SAM" id="Phobius"/>
    </source>
</evidence>
<comment type="caution">
    <text evidence="3">The sequence shown here is derived from an EMBL/GenBank/DDBJ whole genome shotgun (WGS) entry which is preliminary data.</text>
</comment>
<sequence length="220" mass="24999">MAIPDKLLTFFRRDKRLLLHFSLFLLAGFLLLTLLVYLLPPSFIDVELSEELQEDRNPLLDGLMQGISWFGNGIVPGILTVGTALVFLLFRARREALFTLLTALAGAVIYVLKVAINRPRPTEDLVTIIEHAQYQSFPSGHVTFYVAFFGFLTFLMYRLAWVRSWIRWSVGLVCLALIFSVPFSRVYLGAHWFTDVLAGFFVGLLCLIGLAKWYSSKPTE</sequence>
<feature type="domain" description="Phosphatidic acid phosphatase type 2/haloperoxidase" evidence="2">
    <location>
        <begin position="96"/>
        <end position="211"/>
    </location>
</feature>
<gene>
    <name evidence="3" type="ORF">FUA23_12440</name>
</gene>
<feature type="transmembrane region" description="Helical" evidence="1">
    <location>
        <begin position="97"/>
        <end position="116"/>
    </location>
</feature>
<dbReference type="InterPro" id="IPR036938">
    <property type="entry name" value="PAP2/HPO_sf"/>
</dbReference>
<dbReference type="OrthoDB" id="9773582at2"/>
<dbReference type="Pfam" id="PF01569">
    <property type="entry name" value="PAP2"/>
    <property type="match status" value="1"/>
</dbReference>
<dbReference type="PANTHER" id="PTHR14969:SF13">
    <property type="entry name" value="AT30094P"/>
    <property type="match status" value="1"/>
</dbReference>
<organism evidence="3 4">
    <name type="scientific">Neolewinella aurantiaca</name>
    <dbReference type="NCBI Taxonomy" id="2602767"/>
    <lineage>
        <taxon>Bacteria</taxon>
        <taxon>Pseudomonadati</taxon>
        <taxon>Bacteroidota</taxon>
        <taxon>Saprospiria</taxon>
        <taxon>Saprospirales</taxon>
        <taxon>Lewinellaceae</taxon>
        <taxon>Neolewinella</taxon>
    </lineage>
</organism>
<keyword evidence="1" id="KW-0812">Transmembrane</keyword>
<dbReference type="PANTHER" id="PTHR14969">
    <property type="entry name" value="SPHINGOSINE-1-PHOSPHATE PHOSPHOHYDROLASE"/>
    <property type="match status" value="1"/>
</dbReference>
<dbReference type="RefSeq" id="WP_147931075.1">
    <property type="nucleotide sequence ID" value="NZ_VOXD01000018.1"/>
</dbReference>
<dbReference type="InterPro" id="IPR000326">
    <property type="entry name" value="PAP2/HPO"/>
</dbReference>
<dbReference type="Proteomes" id="UP000321907">
    <property type="component" value="Unassembled WGS sequence"/>
</dbReference>
<dbReference type="CDD" id="cd03392">
    <property type="entry name" value="PAP2_like_2"/>
    <property type="match status" value="1"/>
</dbReference>